<evidence type="ECO:0000313" key="2">
    <source>
        <dbReference type="Proteomes" id="UP000184368"/>
    </source>
</evidence>
<dbReference type="AlphaFoldDB" id="A0A1M5J5D8"/>
<dbReference type="EMBL" id="FQUO01000028">
    <property type="protein sequence ID" value="SHG35555.1"/>
    <property type="molecule type" value="Genomic_DNA"/>
</dbReference>
<evidence type="ECO:0000313" key="1">
    <source>
        <dbReference type="EMBL" id="SHG35555.1"/>
    </source>
</evidence>
<protein>
    <submittedName>
        <fullName evidence="1">Uncharacterized protein</fullName>
    </submittedName>
</protein>
<name>A0A1M5J5D8_9BACT</name>
<organism evidence="1 2">
    <name type="scientific">Cnuella takakiae</name>
    <dbReference type="NCBI Taxonomy" id="1302690"/>
    <lineage>
        <taxon>Bacteria</taxon>
        <taxon>Pseudomonadati</taxon>
        <taxon>Bacteroidota</taxon>
        <taxon>Chitinophagia</taxon>
        <taxon>Chitinophagales</taxon>
        <taxon>Chitinophagaceae</taxon>
        <taxon>Cnuella</taxon>
    </lineage>
</organism>
<dbReference type="STRING" id="1302690.BUE76_05695"/>
<gene>
    <name evidence="1" type="ORF">SAMN05444008_1287</name>
</gene>
<sequence>MKKKLWRTFFNGVCNTLQKEQVRSFDLCETRYPALKQLDGISTCALLVLAWYILQLERGRDDTPVPFVWLVEACSVLHFSKAELFIAAQQLVNKGWLCKGYDEFGIGFYAAYQPLVDAGIFVPDKWWYLGQLGLYTFCEN</sequence>
<dbReference type="Proteomes" id="UP000184368">
    <property type="component" value="Unassembled WGS sequence"/>
</dbReference>
<keyword evidence="2" id="KW-1185">Reference proteome</keyword>
<dbReference type="RefSeq" id="WP_143157480.1">
    <property type="nucleotide sequence ID" value="NZ_FQUO01000028.1"/>
</dbReference>
<accession>A0A1M5J5D8</accession>
<reference evidence="1 2" key="1">
    <citation type="submission" date="2016-11" db="EMBL/GenBank/DDBJ databases">
        <authorList>
            <person name="Jaros S."/>
            <person name="Januszkiewicz K."/>
            <person name="Wedrychowicz H."/>
        </authorList>
    </citation>
    <scope>NUCLEOTIDE SEQUENCE [LARGE SCALE GENOMIC DNA]</scope>
    <source>
        <strain evidence="1 2">DSM 26897</strain>
    </source>
</reference>
<proteinExistence type="predicted"/>